<dbReference type="SUPFAM" id="SSF55804">
    <property type="entry name" value="Phoshotransferase/anion transport protein"/>
    <property type="match status" value="1"/>
</dbReference>
<proteinExistence type="predicted"/>
<feature type="transmembrane region" description="Helical" evidence="8">
    <location>
        <begin position="497"/>
        <end position="516"/>
    </location>
</feature>
<keyword evidence="1" id="KW-0813">Transport</keyword>
<evidence type="ECO:0000256" key="8">
    <source>
        <dbReference type="SAM" id="Phobius"/>
    </source>
</evidence>
<dbReference type="InterPro" id="IPR013011">
    <property type="entry name" value="PTS_EIIB_2"/>
</dbReference>
<keyword evidence="8" id="KW-1133">Transmembrane helix</keyword>
<dbReference type="AlphaFoldDB" id="A0A4R0XLH6"/>
<feature type="transmembrane region" description="Helical" evidence="8">
    <location>
        <begin position="301"/>
        <end position="322"/>
    </location>
</feature>
<keyword evidence="2" id="KW-0597">Phosphoprotein</keyword>
<dbReference type="Pfam" id="PF02302">
    <property type="entry name" value="PTS_IIB"/>
    <property type="match status" value="1"/>
</dbReference>
<keyword evidence="7" id="KW-0175">Coiled coil</keyword>
<dbReference type="GO" id="GO:0005886">
    <property type="term" value="C:plasma membrane"/>
    <property type="evidence" value="ECO:0007669"/>
    <property type="project" value="TreeGrafter"/>
</dbReference>
<evidence type="ECO:0000256" key="6">
    <source>
        <dbReference type="ARBA" id="ARBA00022777"/>
    </source>
</evidence>
<dbReference type="InterPro" id="IPR002178">
    <property type="entry name" value="PTS_EIIA_type-2_dom"/>
</dbReference>
<keyword evidence="6" id="KW-0418">Kinase</keyword>
<protein>
    <recommendedName>
        <fullName evidence="13">PTS fructose transporter subunit IIABC</fullName>
    </recommendedName>
</protein>
<reference evidence="11 12" key="1">
    <citation type="submission" date="2018-02" db="EMBL/GenBank/DDBJ databases">
        <title>Mycoplasma marinum and Mycoplasma todarodis sp. nov., moderately halophilic and psychrotolerant mycoplasmas isolated from cephalopods.</title>
        <authorList>
            <person name="Viver T."/>
        </authorList>
    </citation>
    <scope>NUCLEOTIDE SEQUENCE [LARGE SCALE GENOMIC DNA]</scope>
    <source>
        <strain evidence="11 12">PE</strain>
    </source>
</reference>
<dbReference type="Gene3D" id="3.40.930.10">
    <property type="entry name" value="Mannitol-specific EII, Chain A"/>
    <property type="match status" value="1"/>
</dbReference>
<dbReference type="PROSITE" id="PS51099">
    <property type="entry name" value="PTS_EIIB_TYPE_2"/>
    <property type="match status" value="1"/>
</dbReference>
<name>A0A4R0XLH6_9MOLU</name>
<organism evidence="11 12">
    <name type="scientific">Mycoplasma marinum</name>
    <dbReference type="NCBI Taxonomy" id="1937190"/>
    <lineage>
        <taxon>Bacteria</taxon>
        <taxon>Bacillati</taxon>
        <taxon>Mycoplasmatota</taxon>
        <taxon>Mollicutes</taxon>
        <taxon>Mycoplasmataceae</taxon>
        <taxon>Mycoplasma</taxon>
    </lineage>
</organism>
<dbReference type="InterPro" id="IPR036095">
    <property type="entry name" value="PTS_EIIB-like_sf"/>
</dbReference>
<feature type="transmembrane region" description="Helical" evidence="8">
    <location>
        <begin position="369"/>
        <end position="395"/>
    </location>
</feature>
<feature type="transmembrane region" description="Helical" evidence="8">
    <location>
        <begin position="415"/>
        <end position="438"/>
    </location>
</feature>
<dbReference type="CDD" id="cd00211">
    <property type="entry name" value="PTS_IIA_fru"/>
    <property type="match status" value="1"/>
</dbReference>
<evidence type="ECO:0000256" key="2">
    <source>
        <dbReference type="ARBA" id="ARBA00022553"/>
    </source>
</evidence>
<evidence type="ECO:0000313" key="11">
    <source>
        <dbReference type="EMBL" id="TCG11536.1"/>
    </source>
</evidence>
<evidence type="ECO:0000256" key="1">
    <source>
        <dbReference type="ARBA" id="ARBA00022448"/>
    </source>
</evidence>
<dbReference type="EMBL" id="PSZO01000005">
    <property type="protein sequence ID" value="TCG11536.1"/>
    <property type="molecule type" value="Genomic_DNA"/>
</dbReference>
<keyword evidence="8" id="KW-0812">Transmembrane</keyword>
<dbReference type="GO" id="GO:0022877">
    <property type="term" value="F:protein-N(PI)-phosphohistidine-fructose phosphotransferase system transporter activity"/>
    <property type="evidence" value="ECO:0007669"/>
    <property type="project" value="InterPro"/>
</dbReference>
<comment type="caution">
    <text evidence="11">The sequence shown here is derived from an EMBL/GenBank/DDBJ whole genome shotgun (WGS) entry which is preliminary data.</text>
</comment>
<feature type="domain" description="PTS EIIB type-2" evidence="10">
    <location>
        <begin position="167"/>
        <end position="262"/>
    </location>
</feature>
<gene>
    <name evidence="11" type="ORF">C4B24_01665</name>
</gene>
<dbReference type="PROSITE" id="PS51094">
    <property type="entry name" value="PTS_EIIA_TYPE_2"/>
    <property type="match status" value="1"/>
</dbReference>
<evidence type="ECO:0000259" key="9">
    <source>
        <dbReference type="PROSITE" id="PS51094"/>
    </source>
</evidence>
<evidence type="ECO:0008006" key="13">
    <source>
        <dbReference type="Google" id="ProtNLM"/>
    </source>
</evidence>
<dbReference type="GO" id="GO:0090563">
    <property type="term" value="F:protein-phosphocysteine-sugar phosphotransferase activity"/>
    <property type="evidence" value="ECO:0007669"/>
    <property type="project" value="TreeGrafter"/>
</dbReference>
<feature type="transmembrane region" description="Helical" evidence="8">
    <location>
        <begin position="537"/>
        <end position="559"/>
    </location>
</feature>
<evidence type="ECO:0000256" key="4">
    <source>
        <dbReference type="ARBA" id="ARBA00022679"/>
    </source>
</evidence>
<dbReference type="PANTHER" id="PTHR30505">
    <property type="entry name" value="FRUCTOSE-LIKE PERMEASE"/>
    <property type="match status" value="1"/>
</dbReference>
<keyword evidence="8" id="KW-0472">Membrane</keyword>
<keyword evidence="3" id="KW-0762">Sugar transport</keyword>
<dbReference type="Proteomes" id="UP000294192">
    <property type="component" value="Unassembled WGS sequence"/>
</dbReference>
<dbReference type="Pfam" id="PF00359">
    <property type="entry name" value="PTS_EIIA_2"/>
    <property type="match status" value="1"/>
</dbReference>
<feature type="transmembrane region" description="Helical" evidence="8">
    <location>
        <begin position="597"/>
        <end position="617"/>
    </location>
</feature>
<dbReference type="NCBIfam" id="TIGR00829">
    <property type="entry name" value="FRU"/>
    <property type="match status" value="1"/>
</dbReference>
<dbReference type="GO" id="GO:0016301">
    <property type="term" value="F:kinase activity"/>
    <property type="evidence" value="ECO:0007669"/>
    <property type="project" value="UniProtKB-KW"/>
</dbReference>
<accession>A0A4R0XLH6</accession>
<dbReference type="Gene3D" id="3.40.50.2300">
    <property type="match status" value="1"/>
</dbReference>
<dbReference type="SUPFAM" id="SSF52794">
    <property type="entry name" value="PTS system IIB component-like"/>
    <property type="match status" value="1"/>
</dbReference>
<dbReference type="GO" id="GO:0009401">
    <property type="term" value="P:phosphoenolpyruvate-dependent sugar phosphotransferase system"/>
    <property type="evidence" value="ECO:0007669"/>
    <property type="project" value="UniProtKB-KW"/>
</dbReference>
<dbReference type="InterPro" id="IPR016152">
    <property type="entry name" value="PTrfase/Anion_transptr"/>
</dbReference>
<feature type="transmembrane region" description="Helical" evidence="8">
    <location>
        <begin position="458"/>
        <end position="485"/>
    </location>
</feature>
<dbReference type="RefSeq" id="WP_131598721.1">
    <property type="nucleotide sequence ID" value="NZ_CBDBYK010000008.1"/>
</dbReference>
<evidence type="ECO:0000313" key="12">
    <source>
        <dbReference type="Proteomes" id="UP000294192"/>
    </source>
</evidence>
<dbReference type="OrthoDB" id="9782569at2"/>
<feature type="domain" description="PTS EIIA type-2" evidence="9">
    <location>
        <begin position="2"/>
        <end position="146"/>
    </location>
</feature>
<keyword evidence="4" id="KW-0808">Transferase</keyword>
<sequence>MKIISKNNIIIENSKPTRDELFEKVSKIAEAKGVTSNWKGVKEAFINREAQGTTGFEEGFAIPHARSEYVNEPQIFFFRTNKKIEEYDALDGGDINKAIFLLIPADAGSLHMDILSSIATKLIDSDFKEKLNKESSGVIFNILNEVILNTISPKEENHVKKEHDKFFVAITACPAGIAKTYMSKERIIQVADKMGYSVHVETQGGGIQKNAMNSEQIKKAEFVIIASEIEINLERFVNKKVTITKTKEAINDTKKLIERASKQKELTKEELIKMQRGDKNPFYFFMGNIKSSLLQIFNKPWAYLTILATFYAVLNMVGYGMYGADWFTSGWTKNQTLFTFQSISFFGFELCMPIFAGIFARKFYDKTEVFLATFIFTFILNTPMIGAMSTFGLHGVSNQHFEIWFTYGGTFNPEFMMGTSLFGGILFAPFIACIMKYVDNFKKKYMINKYVSILLKHWVSYITLAFIFSLAYFSAAPFAWLFQWVIKGIVIYPNSYWWLRFIIGGIIGVLITWDYGGTINKLTILFLIGMMQYDWRMRTLFAIAIPIASMSCGLFFKIFSKNVKSEDMEYVTTAQKFGKSGLSEGPIPFVNKYKWKAHFPSLVTAFVATGFAFVLNIQVFKTGSLGILSFGAQGYAGLDLVNGGIITNDIGFLNNLINPNNQSTMVTIVSSFIYGVIGYYLSFAIGILTYFIVGGITFNLGKKIPFIRKK</sequence>
<evidence type="ECO:0000259" key="10">
    <source>
        <dbReference type="PROSITE" id="PS51099"/>
    </source>
</evidence>
<evidence type="ECO:0000256" key="7">
    <source>
        <dbReference type="SAM" id="Coils"/>
    </source>
</evidence>
<dbReference type="InterPro" id="IPR050864">
    <property type="entry name" value="Bacterial_PTS_Sugar_Transport"/>
</dbReference>
<dbReference type="InterPro" id="IPR003501">
    <property type="entry name" value="PTS_EIIB_2/3"/>
</dbReference>
<keyword evidence="5" id="KW-0598">Phosphotransferase system</keyword>
<feature type="transmembrane region" description="Helical" evidence="8">
    <location>
        <begin position="677"/>
        <end position="700"/>
    </location>
</feature>
<feature type="transmembrane region" description="Helical" evidence="8">
    <location>
        <begin position="342"/>
        <end position="360"/>
    </location>
</feature>
<feature type="coiled-coil region" evidence="7">
    <location>
        <begin position="243"/>
        <end position="277"/>
    </location>
</feature>
<dbReference type="CDD" id="cd05569">
    <property type="entry name" value="PTS_IIB_fructose"/>
    <property type="match status" value="1"/>
</dbReference>
<evidence type="ECO:0000256" key="5">
    <source>
        <dbReference type="ARBA" id="ARBA00022683"/>
    </source>
</evidence>
<dbReference type="InterPro" id="IPR003353">
    <property type="entry name" value="PTS_IIB_fruc"/>
</dbReference>
<evidence type="ECO:0000256" key="3">
    <source>
        <dbReference type="ARBA" id="ARBA00022597"/>
    </source>
</evidence>
<dbReference type="PANTHER" id="PTHR30505:SF0">
    <property type="entry name" value="FRUCTOSE-LIKE PTS SYSTEM EIIBC COMPONENT-RELATED"/>
    <property type="match status" value="1"/>
</dbReference>
<keyword evidence="12" id="KW-1185">Reference proteome</keyword>